<name>A0AA42BWG7_9MICO</name>
<reference evidence="4" key="1">
    <citation type="submission" date="2022-08" db="EMBL/GenBank/DDBJ databases">
        <authorList>
            <person name="Deng Y."/>
            <person name="Han X.-F."/>
            <person name="Zhang Y.-Q."/>
        </authorList>
    </citation>
    <scope>NUCLEOTIDE SEQUENCE</scope>
    <source>
        <strain evidence="4">CPCC 203407</strain>
    </source>
</reference>
<organism evidence="4 5">
    <name type="scientific">Herbiconiux oxytropis</name>
    <dbReference type="NCBI Taxonomy" id="2970915"/>
    <lineage>
        <taxon>Bacteria</taxon>
        <taxon>Bacillati</taxon>
        <taxon>Actinomycetota</taxon>
        <taxon>Actinomycetes</taxon>
        <taxon>Micrococcales</taxon>
        <taxon>Microbacteriaceae</taxon>
        <taxon>Herbiconiux</taxon>
    </lineage>
</organism>
<dbReference type="Proteomes" id="UP001165587">
    <property type="component" value="Unassembled WGS sequence"/>
</dbReference>
<evidence type="ECO:0000256" key="2">
    <source>
        <dbReference type="SAM" id="SignalP"/>
    </source>
</evidence>
<feature type="domain" description="Septum formation-related" evidence="3">
    <location>
        <begin position="72"/>
        <end position="164"/>
    </location>
</feature>
<evidence type="ECO:0000313" key="5">
    <source>
        <dbReference type="Proteomes" id="UP001165587"/>
    </source>
</evidence>
<sequence length="179" mass="18628">MSASRFLVINVLSLVLVAGSLAACSDPTAPPGGATQTTPSSVSTPADTAMPEATAPPSTETSTESVFSLDVGECLNDDGHLFVEDVPKVDCGAPHDFEVFASLELTSAEFDLIGTKTEAEEACKGPYAEFVGLAFDDSVLDLMTFHPTANSWMLGDRRVSCLIGDPGVQTVGSLRGALR</sequence>
<comment type="caution">
    <text evidence="4">The sequence shown here is derived from an EMBL/GenBank/DDBJ whole genome shotgun (WGS) entry which is preliminary data.</text>
</comment>
<dbReference type="RefSeq" id="WP_259527026.1">
    <property type="nucleotide sequence ID" value="NZ_JANLCK010000004.1"/>
</dbReference>
<feature type="chain" id="PRO_5041277968" evidence="2">
    <location>
        <begin position="23"/>
        <end position="179"/>
    </location>
</feature>
<feature type="signal peptide" evidence="2">
    <location>
        <begin position="1"/>
        <end position="22"/>
    </location>
</feature>
<keyword evidence="2" id="KW-0732">Signal</keyword>
<protein>
    <submittedName>
        <fullName evidence="4">Septum formation family protein</fullName>
    </submittedName>
</protein>
<proteinExistence type="predicted"/>
<dbReference type="EMBL" id="JANLCK010000004">
    <property type="protein sequence ID" value="MCS5726113.1"/>
    <property type="molecule type" value="Genomic_DNA"/>
</dbReference>
<evidence type="ECO:0000313" key="4">
    <source>
        <dbReference type="EMBL" id="MCS5726113.1"/>
    </source>
</evidence>
<keyword evidence="5" id="KW-1185">Reference proteome</keyword>
<feature type="compositionally biased region" description="Low complexity" evidence="1">
    <location>
        <begin position="48"/>
        <end position="62"/>
    </location>
</feature>
<dbReference type="AlphaFoldDB" id="A0AA42BWG7"/>
<dbReference type="PROSITE" id="PS51257">
    <property type="entry name" value="PROKAR_LIPOPROTEIN"/>
    <property type="match status" value="1"/>
</dbReference>
<accession>A0AA42BWG7</accession>
<dbReference type="InterPro" id="IPR026004">
    <property type="entry name" value="Septum_form"/>
</dbReference>
<feature type="region of interest" description="Disordered" evidence="1">
    <location>
        <begin position="28"/>
        <end position="62"/>
    </location>
</feature>
<feature type="compositionally biased region" description="Low complexity" evidence="1">
    <location>
        <begin position="28"/>
        <end position="39"/>
    </location>
</feature>
<dbReference type="Pfam" id="PF13845">
    <property type="entry name" value="Septum_form"/>
    <property type="match status" value="1"/>
</dbReference>
<gene>
    <name evidence="4" type="ORF">N1028_09435</name>
</gene>
<evidence type="ECO:0000259" key="3">
    <source>
        <dbReference type="Pfam" id="PF13845"/>
    </source>
</evidence>
<evidence type="ECO:0000256" key="1">
    <source>
        <dbReference type="SAM" id="MobiDB-lite"/>
    </source>
</evidence>